<evidence type="ECO:0000259" key="1">
    <source>
        <dbReference type="Pfam" id="PF18545"/>
    </source>
</evidence>
<dbReference type="AlphaFoldDB" id="A0A4V1FYY8"/>
<name>A0A4V1FYY8_9EURY</name>
<protein>
    <recommendedName>
        <fullName evidence="1">Halobacterial output domain-containing protein</fullName>
    </recommendedName>
</protein>
<dbReference type="RefSeq" id="WP_138243997.1">
    <property type="nucleotide sequence ID" value="NZ_CP040330.1"/>
</dbReference>
<feature type="domain" description="Halobacterial output" evidence="1">
    <location>
        <begin position="25"/>
        <end position="96"/>
    </location>
</feature>
<dbReference type="EMBL" id="CP040330">
    <property type="protein sequence ID" value="QCS41489.1"/>
    <property type="molecule type" value="Genomic_DNA"/>
</dbReference>
<reference evidence="3" key="1">
    <citation type="submission" date="2019-05" db="EMBL/GenBank/DDBJ databases">
        <title>Genome sequence and methylation pattern of the halophilic Archaeon Natrinema versiforme BOL5-4.</title>
        <authorList>
            <person name="DasSarma P."/>
            <person name="Anton B.P."/>
            <person name="DasSarma S.L."/>
            <person name="Martinez F.L."/>
            <person name="Guzman D."/>
            <person name="Roberts R.J."/>
            <person name="DasSarma S."/>
        </authorList>
    </citation>
    <scope>NUCLEOTIDE SEQUENCE [LARGE SCALE GENOMIC DNA]</scope>
    <source>
        <strain evidence="3">BOL5-4</strain>
    </source>
</reference>
<dbReference type="Pfam" id="PF18545">
    <property type="entry name" value="HalOD1"/>
    <property type="match status" value="1"/>
</dbReference>
<dbReference type="KEGG" id="nvr:FEJ81_03640"/>
<organism evidence="2 3">
    <name type="scientific">Natrinema versiforme</name>
    <dbReference type="NCBI Taxonomy" id="88724"/>
    <lineage>
        <taxon>Archaea</taxon>
        <taxon>Methanobacteriati</taxon>
        <taxon>Methanobacteriota</taxon>
        <taxon>Stenosarchaea group</taxon>
        <taxon>Halobacteria</taxon>
        <taxon>Halobacteriales</taxon>
        <taxon>Natrialbaceae</taxon>
        <taxon>Natrinema</taxon>
    </lineage>
</organism>
<evidence type="ECO:0000313" key="3">
    <source>
        <dbReference type="Proteomes" id="UP000302218"/>
    </source>
</evidence>
<dbReference type="Proteomes" id="UP000302218">
    <property type="component" value="Chromosome"/>
</dbReference>
<dbReference type="OrthoDB" id="221929at2157"/>
<accession>A0A4V1FYY8</accession>
<dbReference type="InterPro" id="IPR040624">
    <property type="entry name" value="HalOD1"/>
</dbReference>
<gene>
    <name evidence="2" type="ORF">FEJ81_03640</name>
</gene>
<sequence length="106" mass="11807">MSDRGPIEYDIETNTYRVQYDFASVEPSVAVVDVLESITERESATLPPLYEVIDPEGLDTVLEHAQRATHTQQLSVSFRYHEFLVTVSGDGTIEVAVIEDEGSSDE</sequence>
<proteinExistence type="predicted"/>
<dbReference type="GeneID" id="40264334"/>
<evidence type="ECO:0000313" key="2">
    <source>
        <dbReference type="EMBL" id="QCS41489.1"/>
    </source>
</evidence>